<feature type="non-terminal residue" evidence="1">
    <location>
        <position position="1"/>
    </location>
</feature>
<dbReference type="EMBL" id="CAMKVN010016070">
    <property type="protein sequence ID" value="CAI2197312.1"/>
    <property type="molecule type" value="Genomic_DNA"/>
</dbReference>
<sequence length="51" mass="5716">DSSASVNSVIQNIDNQILLMFELGDLELITDLRQINKEDVAQESILAVDER</sequence>
<dbReference type="AlphaFoldDB" id="A0A9W4T9M7"/>
<accession>A0A9W4T9M7</accession>
<comment type="caution">
    <text evidence="1">The sequence shown here is derived from an EMBL/GenBank/DDBJ whole genome shotgun (WGS) entry which is preliminary data.</text>
</comment>
<dbReference type="Proteomes" id="UP001153678">
    <property type="component" value="Unassembled WGS sequence"/>
</dbReference>
<evidence type="ECO:0000313" key="1">
    <source>
        <dbReference type="EMBL" id="CAI2197312.1"/>
    </source>
</evidence>
<protein>
    <submittedName>
        <fullName evidence="1">2993_t:CDS:1</fullName>
    </submittedName>
</protein>
<evidence type="ECO:0000313" key="2">
    <source>
        <dbReference type="Proteomes" id="UP001153678"/>
    </source>
</evidence>
<gene>
    <name evidence="1" type="ORF">FWILDA_LOCUS18014</name>
</gene>
<name>A0A9W4T9M7_9GLOM</name>
<proteinExistence type="predicted"/>
<reference evidence="1" key="1">
    <citation type="submission" date="2022-08" db="EMBL/GenBank/DDBJ databases">
        <authorList>
            <person name="Kallberg Y."/>
            <person name="Tangrot J."/>
            <person name="Rosling A."/>
        </authorList>
    </citation>
    <scope>NUCLEOTIDE SEQUENCE</scope>
    <source>
        <strain evidence="1">Wild A</strain>
    </source>
</reference>
<organism evidence="1 2">
    <name type="scientific">Funneliformis geosporum</name>
    <dbReference type="NCBI Taxonomy" id="1117311"/>
    <lineage>
        <taxon>Eukaryota</taxon>
        <taxon>Fungi</taxon>
        <taxon>Fungi incertae sedis</taxon>
        <taxon>Mucoromycota</taxon>
        <taxon>Glomeromycotina</taxon>
        <taxon>Glomeromycetes</taxon>
        <taxon>Glomerales</taxon>
        <taxon>Glomeraceae</taxon>
        <taxon>Funneliformis</taxon>
    </lineage>
</organism>
<keyword evidence="2" id="KW-1185">Reference proteome</keyword>
<feature type="non-terminal residue" evidence="1">
    <location>
        <position position="51"/>
    </location>
</feature>